<evidence type="ECO:0000313" key="8">
    <source>
        <dbReference type="EMBL" id="TPX43593.1"/>
    </source>
</evidence>
<dbReference type="AlphaFoldDB" id="A0A507CWS8"/>
<evidence type="ECO:0000256" key="3">
    <source>
        <dbReference type="ARBA" id="ARBA00022989"/>
    </source>
</evidence>
<evidence type="ECO:0000256" key="6">
    <source>
        <dbReference type="SAM" id="Phobius"/>
    </source>
</evidence>
<evidence type="ECO:0000256" key="4">
    <source>
        <dbReference type="ARBA" id="ARBA00023136"/>
    </source>
</evidence>
<evidence type="ECO:0000256" key="5">
    <source>
        <dbReference type="SAM" id="MobiDB-lite"/>
    </source>
</evidence>
<comment type="subcellular location">
    <subcellularLocation>
        <location evidence="1">Membrane</location>
        <topology evidence="1">Multi-pass membrane protein</topology>
    </subcellularLocation>
</comment>
<accession>A0A507CWS8</accession>
<feature type="transmembrane region" description="Helical" evidence="6">
    <location>
        <begin position="116"/>
        <end position="140"/>
    </location>
</feature>
<evidence type="ECO:0000256" key="1">
    <source>
        <dbReference type="ARBA" id="ARBA00004141"/>
    </source>
</evidence>
<feature type="region of interest" description="Disordered" evidence="5">
    <location>
        <begin position="244"/>
        <end position="278"/>
    </location>
</feature>
<feature type="transmembrane region" description="Helical" evidence="6">
    <location>
        <begin position="155"/>
        <end position="177"/>
    </location>
</feature>
<dbReference type="VEuPathDB" id="FungiDB:SeMB42_g06933"/>
<comment type="caution">
    <text evidence="8">The sequence shown here is derived from an EMBL/GenBank/DDBJ whole genome shotgun (WGS) entry which is preliminary data.</text>
</comment>
<keyword evidence="4 6" id="KW-0472">Membrane</keyword>
<feature type="domain" description="MARVEL" evidence="7">
    <location>
        <begin position="47"/>
        <end position="171"/>
    </location>
</feature>
<evidence type="ECO:0000313" key="9">
    <source>
        <dbReference type="Proteomes" id="UP000320475"/>
    </source>
</evidence>
<sequence>MPSFLSDSFKLGRSRTTGSNQRLNAIASINDSQYDTKNFKVHKWTRFSARGFELFVSVILMALLGKTPSTLANGNDVSGIVNTGFAISAISLLVAGFGILMYALPFFLHSWTSRRVLIIELTMDIIMTALFAATFVAAAVNTCPPGKCDSFNWDVVFLTADVLCYAVSVFLDVWSLLRGLFPKQFQDEVHLYLQELAGSYSRTSQASTDGGTEFDHDDADSTSILSNGSTVAEGRGLSSILRTTSSAASSDDGKLPSRGGSWAGSIGGGNGSSSTDRRDTVEFVQTGDFKLLYHHDTVMLVLRMSRKSTIK</sequence>
<feature type="transmembrane region" description="Helical" evidence="6">
    <location>
        <begin position="47"/>
        <end position="65"/>
    </location>
</feature>
<evidence type="ECO:0000256" key="2">
    <source>
        <dbReference type="ARBA" id="ARBA00022692"/>
    </source>
</evidence>
<dbReference type="Pfam" id="PF01284">
    <property type="entry name" value="MARVEL"/>
    <property type="match status" value="1"/>
</dbReference>
<reference evidence="8 9" key="1">
    <citation type="journal article" date="2019" name="Sci. Rep.">
        <title>Comparative genomics of chytrid fungi reveal insights into the obligate biotrophic and pathogenic lifestyle of Synchytrium endobioticum.</title>
        <authorList>
            <person name="van de Vossenberg B.T.L.H."/>
            <person name="Warris S."/>
            <person name="Nguyen H.D.T."/>
            <person name="van Gent-Pelzer M.P.E."/>
            <person name="Joly D.L."/>
            <person name="van de Geest H.C."/>
            <person name="Bonants P.J.M."/>
            <person name="Smith D.S."/>
            <person name="Levesque C.A."/>
            <person name="van der Lee T.A.J."/>
        </authorList>
    </citation>
    <scope>NUCLEOTIDE SEQUENCE [LARGE SCALE GENOMIC DNA]</scope>
    <source>
        <strain evidence="8 9">LEV6574</strain>
    </source>
</reference>
<feature type="transmembrane region" description="Helical" evidence="6">
    <location>
        <begin position="85"/>
        <end position="104"/>
    </location>
</feature>
<dbReference type="EMBL" id="QEAM01000216">
    <property type="protein sequence ID" value="TPX43593.1"/>
    <property type="molecule type" value="Genomic_DNA"/>
</dbReference>
<name>A0A507CWS8_9FUNG</name>
<dbReference type="Proteomes" id="UP000320475">
    <property type="component" value="Unassembled WGS sequence"/>
</dbReference>
<keyword evidence="3 6" id="KW-1133">Transmembrane helix</keyword>
<dbReference type="GO" id="GO:0016020">
    <property type="term" value="C:membrane"/>
    <property type="evidence" value="ECO:0007669"/>
    <property type="project" value="UniProtKB-SubCell"/>
</dbReference>
<gene>
    <name evidence="8" type="ORF">SeLEV6574_g04956</name>
</gene>
<keyword evidence="2 6" id="KW-0812">Transmembrane</keyword>
<organism evidence="8 9">
    <name type="scientific">Synchytrium endobioticum</name>
    <dbReference type="NCBI Taxonomy" id="286115"/>
    <lineage>
        <taxon>Eukaryota</taxon>
        <taxon>Fungi</taxon>
        <taxon>Fungi incertae sedis</taxon>
        <taxon>Chytridiomycota</taxon>
        <taxon>Chytridiomycota incertae sedis</taxon>
        <taxon>Chytridiomycetes</taxon>
        <taxon>Synchytriales</taxon>
        <taxon>Synchytriaceae</taxon>
        <taxon>Synchytrium</taxon>
    </lineage>
</organism>
<evidence type="ECO:0000259" key="7">
    <source>
        <dbReference type="Pfam" id="PF01284"/>
    </source>
</evidence>
<dbReference type="InterPro" id="IPR008253">
    <property type="entry name" value="Marvel"/>
</dbReference>
<feature type="compositionally biased region" description="Gly residues" evidence="5">
    <location>
        <begin position="261"/>
        <end position="271"/>
    </location>
</feature>
<dbReference type="OrthoDB" id="298344at2759"/>
<protein>
    <recommendedName>
        <fullName evidence="7">MARVEL domain-containing protein</fullName>
    </recommendedName>
</protein>
<proteinExistence type="predicted"/>